<evidence type="ECO:0000313" key="4">
    <source>
        <dbReference type="EMBL" id="WQG90449.1"/>
    </source>
</evidence>
<reference evidence="4 6" key="2">
    <citation type="submission" date="2023-11" db="EMBL/GenBank/DDBJ databases">
        <title>MicrobeMod: A computational toolkit for identifying prokaryotic methylation and restriction-modification with nanopore sequencing.</title>
        <authorList>
            <person name="Crits-Christoph A."/>
            <person name="Kang S.C."/>
            <person name="Lee H."/>
            <person name="Ostrov N."/>
        </authorList>
    </citation>
    <scope>NUCLEOTIDE SEQUENCE [LARGE SCALE GENOMIC DNA]</scope>
    <source>
        <strain evidence="4 6">ATCC 23090</strain>
    </source>
</reference>
<dbReference type="Gene3D" id="3.20.20.300">
    <property type="entry name" value="Glycoside hydrolase, family 3, N-terminal domain"/>
    <property type="match status" value="1"/>
</dbReference>
<dbReference type="AlphaFoldDB" id="A0A1K1SMC6"/>
<dbReference type="GO" id="GO:0046556">
    <property type="term" value="F:alpha-L-arabinofuranosidase activity"/>
    <property type="evidence" value="ECO:0007669"/>
    <property type="project" value="TreeGrafter"/>
</dbReference>
<evidence type="ECO:0000313" key="5">
    <source>
        <dbReference type="Proteomes" id="UP000183788"/>
    </source>
</evidence>
<keyword evidence="6" id="KW-1185">Reference proteome</keyword>
<dbReference type="InterPro" id="IPR017853">
    <property type="entry name" value="GH"/>
</dbReference>
<comment type="similarity">
    <text evidence="1">Belongs to the glycosyl hydrolase 3 family.</text>
</comment>
<dbReference type="PANTHER" id="PTHR42721:SF3">
    <property type="entry name" value="BETA-D-XYLOSIDASE 5-RELATED"/>
    <property type="match status" value="1"/>
</dbReference>
<dbReference type="SUPFAM" id="SSF51445">
    <property type="entry name" value="(Trans)glycosidases"/>
    <property type="match status" value="1"/>
</dbReference>
<keyword evidence="2" id="KW-0378">Hydrolase</keyword>
<dbReference type="GO" id="GO:0031222">
    <property type="term" value="P:arabinan catabolic process"/>
    <property type="evidence" value="ECO:0007669"/>
    <property type="project" value="TreeGrafter"/>
</dbReference>
<evidence type="ECO:0000313" key="6">
    <source>
        <dbReference type="Proteomes" id="UP001326715"/>
    </source>
</evidence>
<dbReference type="GO" id="GO:0045493">
    <property type="term" value="P:xylan catabolic process"/>
    <property type="evidence" value="ECO:0007669"/>
    <property type="project" value="InterPro"/>
</dbReference>
<organism evidence="3 5">
    <name type="scientific">Chitinophaga sancti</name>
    <dbReference type="NCBI Taxonomy" id="1004"/>
    <lineage>
        <taxon>Bacteria</taxon>
        <taxon>Pseudomonadati</taxon>
        <taxon>Bacteroidota</taxon>
        <taxon>Chitinophagia</taxon>
        <taxon>Chitinophagales</taxon>
        <taxon>Chitinophagaceae</taxon>
        <taxon>Chitinophaga</taxon>
    </lineage>
</organism>
<dbReference type="EMBL" id="CP140154">
    <property type="protein sequence ID" value="WQG90449.1"/>
    <property type="molecule type" value="Genomic_DNA"/>
</dbReference>
<protein>
    <submittedName>
        <fullName evidence="3">Beta-glucosidase</fullName>
    </submittedName>
</protein>
<dbReference type="InterPro" id="IPR036962">
    <property type="entry name" value="Glyco_hydro_3_N_sf"/>
</dbReference>
<dbReference type="GO" id="GO:0009044">
    <property type="term" value="F:xylan 1,4-beta-xylosidase activity"/>
    <property type="evidence" value="ECO:0007669"/>
    <property type="project" value="InterPro"/>
</dbReference>
<dbReference type="OrthoDB" id="721009at2"/>
<name>A0A1K1SMC6_9BACT</name>
<dbReference type="Proteomes" id="UP000183788">
    <property type="component" value="Unassembled WGS sequence"/>
</dbReference>
<dbReference type="EMBL" id="FPIZ01000026">
    <property type="protein sequence ID" value="SFW85446.1"/>
    <property type="molecule type" value="Genomic_DNA"/>
</dbReference>
<dbReference type="Proteomes" id="UP001326715">
    <property type="component" value="Chromosome"/>
</dbReference>
<gene>
    <name evidence="3" type="ORF">SAMN05661012_05743</name>
    <name evidence="4" type="ORF">SR876_03000</name>
</gene>
<reference evidence="3 5" key="1">
    <citation type="submission" date="2016-11" db="EMBL/GenBank/DDBJ databases">
        <authorList>
            <person name="Jaros S."/>
            <person name="Januszkiewicz K."/>
            <person name="Wedrychowicz H."/>
        </authorList>
    </citation>
    <scope>NUCLEOTIDE SEQUENCE [LARGE SCALE GENOMIC DNA]</scope>
    <source>
        <strain evidence="3 5">DSM 784</strain>
    </source>
</reference>
<evidence type="ECO:0000256" key="2">
    <source>
        <dbReference type="ARBA" id="ARBA00022801"/>
    </source>
</evidence>
<dbReference type="PANTHER" id="PTHR42721">
    <property type="entry name" value="SUGAR HYDROLASE-RELATED"/>
    <property type="match status" value="1"/>
</dbReference>
<accession>A0A1K1SMC6</accession>
<evidence type="ECO:0000256" key="1">
    <source>
        <dbReference type="ARBA" id="ARBA00005336"/>
    </source>
</evidence>
<dbReference type="RefSeq" id="WP_072365039.1">
    <property type="nucleotide sequence ID" value="NZ_CP139972.1"/>
</dbReference>
<dbReference type="InterPro" id="IPR044993">
    <property type="entry name" value="BXL"/>
</dbReference>
<proteinExistence type="inferred from homology"/>
<evidence type="ECO:0000313" key="3">
    <source>
        <dbReference type="EMBL" id="SFW85446.1"/>
    </source>
</evidence>
<dbReference type="STRING" id="1004.SAMN05661012_05743"/>
<sequence>MKKLILSIGMFVAGPSFGQQCKTFFLWDDTLPIAQRVNDGLSRLRLEEKVGQMLNAVPTITRPGIPAYGWWNETLHDVASTRYHITSYPQAIAMATTWNTVSLYLMAGYSATEQG</sequence>